<sequence length="293" mass="33260">MVTYTDDVIGVSDTEEAKEVSVTEIGAAYDFRFYGEPDHPLIEKVIEGHGLQNTMPKFTPLLSNLTLIDSQLIPIPLEDSDYMQSKDYFALLQHYANDPQPVHWNATIHVVTYLKGTISYQLTYQRHQGGEDLLKPDGYADVSHADIQEENGEPTRKSTMGVVALLTTEAEYITMVNARKQAIWMWKFLDGVGHHHEYPFAIKVDNTSAIALLDETTKHRQTKHFDTNWSWLQDIVHAKELEFNYIPSSDNLVDLFTKQLTQSKTKWFSLKIGLQDNRLRANSGGVSKIAGDT</sequence>
<dbReference type="Proteomes" id="UP000017559">
    <property type="component" value="Unassembled WGS sequence"/>
</dbReference>
<dbReference type="CDD" id="cd09272">
    <property type="entry name" value="RNase_HI_RT_Ty1"/>
    <property type="match status" value="1"/>
</dbReference>
<evidence type="ECO:0000313" key="1">
    <source>
        <dbReference type="EMBL" id="ESK86411.1"/>
    </source>
</evidence>
<proteinExistence type="predicted"/>
<dbReference type="KEGG" id="mrr:Moror_4962"/>
<gene>
    <name evidence="1" type="ORF">Moror_4962</name>
</gene>
<name>V2X0V3_MONRO</name>
<dbReference type="PANTHER" id="PTHR11439:SF483">
    <property type="entry name" value="PEPTIDE SYNTHASE GLIP-LIKE, PUTATIVE (AFU_ORTHOLOGUE AFUA_3G12920)-RELATED"/>
    <property type="match status" value="1"/>
</dbReference>
<dbReference type="EMBL" id="AWSO01000934">
    <property type="protein sequence ID" value="ESK86411.1"/>
    <property type="molecule type" value="Genomic_DNA"/>
</dbReference>
<keyword evidence="2" id="KW-1185">Reference proteome</keyword>
<organism evidence="1 2">
    <name type="scientific">Moniliophthora roreri (strain MCA 2997)</name>
    <name type="common">Cocoa frosty pod rot fungus</name>
    <name type="synonym">Crinipellis roreri</name>
    <dbReference type="NCBI Taxonomy" id="1381753"/>
    <lineage>
        <taxon>Eukaryota</taxon>
        <taxon>Fungi</taxon>
        <taxon>Dikarya</taxon>
        <taxon>Basidiomycota</taxon>
        <taxon>Agaricomycotina</taxon>
        <taxon>Agaricomycetes</taxon>
        <taxon>Agaricomycetidae</taxon>
        <taxon>Agaricales</taxon>
        <taxon>Marasmiineae</taxon>
        <taxon>Marasmiaceae</taxon>
        <taxon>Moniliophthora</taxon>
    </lineage>
</organism>
<evidence type="ECO:0000313" key="2">
    <source>
        <dbReference type="Proteomes" id="UP000017559"/>
    </source>
</evidence>
<dbReference type="AlphaFoldDB" id="V2X0V3"/>
<protein>
    <submittedName>
        <fullName evidence="1">Retrovirus-related pol polyprotein</fullName>
    </submittedName>
</protein>
<dbReference type="STRING" id="1381753.V2X0V3"/>
<dbReference type="PANTHER" id="PTHR11439">
    <property type="entry name" value="GAG-POL-RELATED RETROTRANSPOSON"/>
    <property type="match status" value="1"/>
</dbReference>
<dbReference type="HOGENOM" id="CLU_950243_0_0_1"/>
<comment type="caution">
    <text evidence="1">The sequence shown here is derived from an EMBL/GenBank/DDBJ whole genome shotgun (WGS) entry which is preliminary data.</text>
</comment>
<accession>V2X0V3</accession>
<dbReference type="OrthoDB" id="3344688at2759"/>
<reference evidence="1 2" key="1">
    <citation type="journal article" date="2014" name="BMC Genomics">
        <title>Genome and secretome analysis of the hemibiotrophic fungal pathogen, Moniliophthora roreri, which causes frosty pod rot disease of cacao: mechanisms of the biotrophic and necrotrophic phases.</title>
        <authorList>
            <person name="Meinhardt L.W."/>
            <person name="Costa G.G.L."/>
            <person name="Thomazella D.P.T."/>
            <person name="Teixeira P.J.P.L."/>
            <person name="Carazzolle M.F."/>
            <person name="Schuster S.C."/>
            <person name="Carlson J.E."/>
            <person name="Guiltinan M.J."/>
            <person name="Mieczkowski P."/>
            <person name="Farmer A."/>
            <person name="Ramaraj T."/>
            <person name="Crozier J."/>
            <person name="Davis R.E."/>
            <person name="Shao J."/>
            <person name="Melnick R.L."/>
            <person name="Pereira G.A.G."/>
            <person name="Bailey B.A."/>
        </authorList>
    </citation>
    <scope>NUCLEOTIDE SEQUENCE [LARGE SCALE GENOMIC DNA]</scope>
    <source>
        <strain evidence="1 2">MCA 2997</strain>
    </source>
</reference>